<evidence type="ECO:0000313" key="1">
    <source>
        <dbReference type="EMBL" id="AGO48479.1"/>
    </source>
</evidence>
<gene>
    <name evidence="1" type="ORF">Phi18:1_gp32</name>
</gene>
<sequence>MGMYTELIFGAELKQDTPENVIESLKYMMGDVEEKPENFPLPDGRCEWLFKGSSYYFGINQAVSSMWFDNISKSWSISTRSNIKNYGDEIESFLEWIKPYIDSGSGCRDMYAIVTYEESDTPDIYYLS</sequence>
<name>R9ZYP6_9CAUD</name>
<dbReference type="Proteomes" id="UP000014712">
    <property type="component" value="Segment"/>
</dbReference>
<dbReference type="OrthoDB" id="11378at10239"/>
<reference evidence="1 2" key="1">
    <citation type="journal article" date="2013" name="Proc. Natl. Acad. Sci. U.S.A.">
        <title>Twelve previously unknown phage genera are ubiquitous in global oceans.</title>
        <authorList>
            <person name="Holmfeldt K."/>
            <person name="Solonenko N."/>
            <person name="Shah M."/>
            <person name="Corrier K."/>
            <person name="Riemann L."/>
            <person name="Verberkmoes N.C."/>
            <person name="Sullivan M.B."/>
        </authorList>
    </citation>
    <scope>NUCLEOTIDE SEQUENCE [LARGE SCALE GENOMIC DNA]</scope>
    <source>
        <strain evidence="1">Phi18:1</strain>
    </source>
</reference>
<keyword evidence="2" id="KW-1185">Reference proteome</keyword>
<proteinExistence type="predicted"/>
<dbReference type="GeneID" id="16797094"/>
<evidence type="ECO:0000313" key="2">
    <source>
        <dbReference type="Proteomes" id="UP000014712"/>
    </source>
</evidence>
<organism evidence="1 2">
    <name type="scientific">Cellulophaga phage phi18:1</name>
    <dbReference type="NCBI Taxonomy" id="1327982"/>
    <lineage>
        <taxon>Viruses</taxon>
        <taxon>Duplodnaviria</taxon>
        <taxon>Heunggongvirae</taxon>
        <taxon>Uroviricota</taxon>
        <taxon>Caudoviricetes</taxon>
        <taxon>Helsingorvirus</taxon>
        <taxon>Helsingorvirus Cba181</taxon>
    </lineage>
</organism>
<accession>R9ZYP6</accession>
<reference evidence="2" key="2">
    <citation type="submission" date="2013-03" db="EMBL/GenBank/DDBJ databases">
        <title>The Cellulophaga phages: a novel, diverse, and globally ubiquitous model system.</title>
        <authorList>
            <person name="Holmfeldt K."/>
            <person name="Solonenko N."/>
            <person name="Shah M."/>
            <person name="Corrier K."/>
            <person name="Riemann L."/>
            <person name="VerBerkmoes N.C."/>
            <person name="Sullivan M.B."/>
        </authorList>
    </citation>
    <scope>NUCLEOTIDE SEQUENCE [LARGE SCALE GENOMIC DNA]</scope>
</reference>
<dbReference type="RefSeq" id="YP_008240946.1">
    <property type="nucleotide sequence ID" value="NC_021790.1"/>
</dbReference>
<dbReference type="EMBL" id="KC821619">
    <property type="protein sequence ID" value="AGO48479.1"/>
    <property type="molecule type" value="Genomic_DNA"/>
</dbReference>
<protein>
    <submittedName>
        <fullName evidence="1">Uncharacterized protein</fullName>
    </submittedName>
</protein>
<dbReference type="KEGG" id="vg:16797094"/>